<dbReference type="Pfam" id="PF03060">
    <property type="entry name" value="NMO"/>
    <property type="match status" value="1"/>
</dbReference>
<sequence>MIQTKFQEIIGTKHPIIQAGMGPYATTKLCIAVAKEGGLGLISTIGMAGPDVNFIPEEDRKFDFGVGGSPKNVLKQTIRYVFERLEDYPEAKFGVNIPIAKIFTSVSRQFMKAVIEIFEEMPEVKKQLRVMVTSAGDPLPWAIDAKEKGSKRSFLEIKKELPSIIWCQVCPNVRGAKRAERSGVDIIIASGREGGAHCAWRDTSSMVLLPEVVRTVNLPVVGAGGFADGASLAAALALGAIGVQMGTRFIATQEGDFEQMWKEQLVKATESDTIVGRGIFGPMRFLINPASLEIIDETIKGASDLYRGKPCPTTDKIRILEEKGFKKLIDEDENESLMNAGVVTGRIHSIPTVHDLIQSIMTEAEEIILSLPKKVKVMKTENPIVE</sequence>
<evidence type="ECO:0000256" key="1">
    <source>
        <dbReference type="ARBA" id="ARBA00022630"/>
    </source>
</evidence>
<evidence type="ECO:0000256" key="2">
    <source>
        <dbReference type="ARBA" id="ARBA00022643"/>
    </source>
</evidence>
<protein>
    <submittedName>
        <fullName evidence="4">Uncharacterized protein</fullName>
    </submittedName>
</protein>
<reference evidence="4" key="1">
    <citation type="journal article" date="2015" name="Nature">
        <title>Complex archaea that bridge the gap between prokaryotes and eukaryotes.</title>
        <authorList>
            <person name="Spang A."/>
            <person name="Saw J.H."/>
            <person name="Jorgensen S.L."/>
            <person name="Zaremba-Niedzwiedzka K."/>
            <person name="Martijn J."/>
            <person name="Lind A.E."/>
            <person name="van Eijk R."/>
            <person name="Schleper C."/>
            <person name="Guy L."/>
            <person name="Ettema T.J."/>
        </authorList>
    </citation>
    <scope>NUCLEOTIDE SEQUENCE</scope>
</reference>
<dbReference type="InterPro" id="IPR004136">
    <property type="entry name" value="NMO"/>
</dbReference>
<evidence type="ECO:0000256" key="3">
    <source>
        <dbReference type="ARBA" id="ARBA00023002"/>
    </source>
</evidence>
<organism evidence="4">
    <name type="scientific">marine sediment metagenome</name>
    <dbReference type="NCBI Taxonomy" id="412755"/>
    <lineage>
        <taxon>unclassified sequences</taxon>
        <taxon>metagenomes</taxon>
        <taxon>ecological metagenomes</taxon>
    </lineage>
</organism>
<keyword evidence="2" id="KW-0288">FMN</keyword>
<dbReference type="SUPFAM" id="SSF51412">
    <property type="entry name" value="Inosine monophosphate dehydrogenase (IMPDH)"/>
    <property type="match status" value="1"/>
</dbReference>
<comment type="caution">
    <text evidence="4">The sequence shown here is derived from an EMBL/GenBank/DDBJ whole genome shotgun (WGS) entry which is preliminary data.</text>
</comment>
<gene>
    <name evidence="4" type="ORF">LCGC14_1218360</name>
</gene>
<accession>A0A0F9LZB9</accession>
<evidence type="ECO:0000313" key="4">
    <source>
        <dbReference type="EMBL" id="KKM92451.1"/>
    </source>
</evidence>
<dbReference type="CDD" id="cd04730">
    <property type="entry name" value="NPD_like"/>
    <property type="match status" value="1"/>
</dbReference>
<name>A0A0F9LZB9_9ZZZZ</name>
<keyword evidence="1" id="KW-0285">Flavoprotein</keyword>
<dbReference type="AlphaFoldDB" id="A0A0F9LZB9"/>
<dbReference type="InterPro" id="IPR013785">
    <property type="entry name" value="Aldolase_TIM"/>
</dbReference>
<dbReference type="PANTHER" id="PTHR32332">
    <property type="entry name" value="2-NITROPROPANE DIOXYGENASE"/>
    <property type="match status" value="1"/>
</dbReference>
<dbReference type="GO" id="GO:0018580">
    <property type="term" value="F:nitronate monooxygenase activity"/>
    <property type="evidence" value="ECO:0007669"/>
    <property type="project" value="InterPro"/>
</dbReference>
<proteinExistence type="predicted"/>
<dbReference type="Gene3D" id="3.20.20.70">
    <property type="entry name" value="Aldolase class I"/>
    <property type="match status" value="1"/>
</dbReference>
<keyword evidence="3" id="KW-0560">Oxidoreductase</keyword>
<dbReference type="EMBL" id="LAZR01006391">
    <property type="protein sequence ID" value="KKM92451.1"/>
    <property type="molecule type" value="Genomic_DNA"/>
</dbReference>
<dbReference type="PANTHER" id="PTHR32332:SF20">
    <property type="entry name" value="2-NITROPROPANE DIOXYGENASE-LIKE PROTEIN"/>
    <property type="match status" value="1"/>
</dbReference>